<keyword evidence="4" id="KW-1003">Cell membrane</keyword>
<dbReference type="EMBL" id="SEUK01000049">
    <property type="protein sequence ID" value="KAA1160105.1"/>
    <property type="molecule type" value="Genomic_DNA"/>
</dbReference>
<dbReference type="InterPro" id="IPR003661">
    <property type="entry name" value="HisK_dim/P_dom"/>
</dbReference>
<gene>
    <name evidence="12" type="ORF">EU508_10145</name>
</gene>
<dbReference type="Gene3D" id="3.30.565.10">
    <property type="entry name" value="Histidine kinase-like ATPase, C-terminal domain"/>
    <property type="match status" value="1"/>
</dbReference>
<dbReference type="PRINTS" id="PR00344">
    <property type="entry name" value="BCTRLSENSOR"/>
</dbReference>
<dbReference type="SUPFAM" id="SSF55874">
    <property type="entry name" value="ATPase domain of HSP90 chaperone/DNA topoisomerase II/histidine kinase"/>
    <property type="match status" value="1"/>
</dbReference>
<dbReference type="SMART" id="SM00388">
    <property type="entry name" value="HisKA"/>
    <property type="match status" value="1"/>
</dbReference>
<keyword evidence="6" id="KW-0808">Transferase</keyword>
<evidence type="ECO:0000313" key="13">
    <source>
        <dbReference type="Proteomes" id="UP000324162"/>
    </source>
</evidence>
<evidence type="ECO:0000256" key="5">
    <source>
        <dbReference type="ARBA" id="ARBA00022553"/>
    </source>
</evidence>
<dbReference type="InterPro" id="IPR005467">
    <property type="entry name" value="His_kinase_dom"/>
</dbReference>
<comment type="subcellular location">
    <subcellularLocation>
        <location evidence="2">Cell membrane</location>
        <topology evidence="2">Multi-pass membrane protein</topology>
    </subcellularLocation>
</comment>
<dbReference type="PANTHER" id="PTHR44936">
    <property type="entry name" value="SENSOR PROTEIN CREC"/>
    <property type="match status" value="1"/>
</dbReference>
<evidence type="ECO:0000313" key="12">
    <source>
        <dbReference type="EMBL" id="KAA1160105.1"/>
    </source>
</evidence>
<feature type="domain" description="Histidine kinase" evidence="11">
    <location>
        <begin position="203"/>
        <end position="413"/>
    </location>
</feature>
<evidence type="ECO:0000256" key="10">
    <source>
        <dbReference type="SAM" id="Phobius"/>
    </source>
</evidence>
<dbReference type="GO" id="GO:0005886">
    <property type="term" value="C:plasma membrane"/>
    <property type="evidence" value="ECO:0007669"/>
    <property type="project" value="UniProtKB-SubCell"/>
</dbReference>
<dbReference type="InterPro" id="IPR050980">
    <property type="entry name" value="2C_sensor_his_kinase"/>
</dbReference>
<dbReference type="EC" id="2.7.13.3" evidence="3"/>
<comment type="caution">
    <text evidence="12">The sequence shown here is derived from an EMBL/GenBank/DDBJ whole genome shotgun (WGS) entry which is preliminary data.</text>
</comment>
<dbReference type="Gene3D" id="1.10.287.130">
    <property type="match status" value="1"/>
</dbReference>
<dbReference type="Pfam" id="PF02518">
    <property type="entry name" value="HATPase_c"/>
    <property type="match status" value="1"/>
</dbReference>
<evidence type="ECO:0000256" key="3">
    <source>
        <dbReference type="ARBA" id="ARBA00012438"/>
    </source>
</evidence>
<reference evidence="12 13" key="1">
    <citation type="submission" date="2019-01" db="EMBL/GenBank/DDBJ databases">
        <title>Genome sequences of marine Pseudoalteromonas species.</title>
        <authorList>
            <person name="Boraston A.B."/>
            <person name="Hehemann J.-H."/>
            <person name="Vickers C.J."/>
            <person name="Salama-Alber O."/>
            <person name="Abe K."/>
            <person name="Hettle A.J."/>
        </authorList>
    </citation>
    <scope>NUCLEOTIDE SEQUENCE [LARGE SCALE GENOMIC DNA]</scope>
    <source>
        <strain evidence="12 13">PS42</strain>
    </source>
</reference>
<dbReference type="SUPFAM" id="SSF47384">
    <property type="entry name" value="Homodimeric domain of signal transducing histidine kinase"/>
    <property type="match status" value="1"/>
</dbReference>
<keyword evidence="8 12" id="KW-0418">Kinase</keyword>
<dbReference type="CDD" id="cd00082">
    <property type="entry name" value="HisKA"/>
    <property type="match status" value="1"/>
</dbReference>
<dbReference type="InterPro" id="IPR036890">
    <property type="entry name" value="HATPase_C_sf"/>
</dbReference>
<dbReference type="GO" id="GO:0005524">
    <property type="term" value="F:ATP binding"/>
    <property type="evidence" value="ECO:0007669"/>
    <property type="project" value="UniProtKB-KW"/>
</dbReference>
<dbReference type="SMART" id="SM00387">
    <property type="entry name" value="HATPase_c"/>
    <property type="match status" value="1"/>
</dbReference>
<keyword evidence="9" id="KW-0067">ATP-binding</keyword>
<accession>A0AB73BGG5</accession>
<organism evidence="12 13">
    <name type="scientific">Pseudoalteromonas fuliginea</name>
    <dbReference type="NCBI Taxonomy" id="1872678"/>
    <lineage>
        <taxon>Bacteria</taxon>
        <taxon>Pseudomonadati</taxon>
        <taxon>Pseudomonadota</taxon>
        <taxon>Gammaproteobacteria</taxon>
        <taxon>Alteromonadales</taxon>
        <taxon>Pseudoalteromonadaceae</taxon>
        <taxon>Pseudoalteromonas</taxon>
    </lineage>
</organism>
<dbReference type="PANTHER" id="PTHR44936:SF10">
    <property type="entry name" value="SENSOR PROTEIN RSTB"/>
    <property type="match status" value="1"/>
</dbReference>
<keyword evidence="10" id="KW-0812">Transmembrane</keyword>
<evidence type="ECO:0000256" key="6">
    <source>
        <dbReference type="ARBA" id="ARBA00022679"/>
    </source>
</evidence>
<evidence type="ECO:0000256" key="2">
    <source>
        <dbReference type="ARBA" id="ARBA00004651"/>
    </source>
</evidence>
<evidence type="ECO:0000256" key="8">
    <source>
        <dbReference type="ARBA" id="ARBA00022777"/>
    </source>
</evidence>
<feature type="transmembrane region" description="Helical" evidence="10">
    <location>
        <begin position="7"/>
        <end position="27"/>
    </location>
</feature>
<proteinExistence type="predicted"/>
<feature type="transmembrane region" description="Helical" evidence="10">
    <location>
        <begin position="125"/>
        <end position="147"/>
    </location>
</feature>
<dbReference type="Proteomes" id="UP000324162">
    <property type="component" value="Unassembled WGS sequence"/>
</dbReference>
<dbReference type="InterPro" id="IPR036097">
    <property type="entry name" value="HisK_dim/P_sf"/>
</dbReference>
<evidence type="ECO:0000256" key="7">
    <source>
        <dbReference type="ARBA" id="ARBA00022741"/>
    </source>
</evidence>
<dbReference type="GO" id="GO:0000155">
    <property type="term" value="F:phosphorelay sensor kinase activity"/>
    <property type="evidence" value="ECO:0007669"/>
    <property type="project" value="InterPro"/>
</dbReference>
<dbReference type="InterPro" id="IPR004358">
    <property type="entry name" value="Sig_transdc_His_kin-like_C"/>
</dbReference>
<evidence type="ECO:0000256" key="9">
    <source>
        <dbReference type="ARBA" id="ARBA00022840"/>
    </source>
</evidence>
<sequence length="423" mass="47940">MGKLFTSLYIYIVVSLFVVSGVVEQLWPYEDSQQQVLLDDEFGQSLWLLSQTPNGLKKLEHNFESHIIARRDLILPLAQQAKLTDNHYLYLYDKQQRIVWYVELSENELLQVGPVGVSTSTPTSVWPYLLLLIIVGVPVGLWSFLLWRDFSKLRHACEAVEGLQDFQLTNTSKSFFLPVTDTLKVMQQRITFLLTAQQELTSSVSHEFRTPLARLKFAIAMLQDQLLDDKSEKYLANMSADINELESLVSEMLEYARLDSQQPSLQSVSCDLVGLVKTSIEKLNFDTRTRLINNLPDKLSYKCDSHFIARVFQNLIGNAIKYATSQVKVTLLTEPGSILFIVEDDGIGIAEMERENVFKPFTRLDKSRDKKTGGFGLGLAIVSKIVSWHQGDYWVEKSVLGGAKFVISLPLKSSFTEGIKKAP</sequence>
<keyword evidence="5" id="KW-0597">Phosphoprotein</keyword>
<evidence type="ECO:0000256" key="4">
    <source>
        <dbReference type="ARBA" id="ARBA00022475"/>
    </source>
</evidence>
<evidence type="ECO:0000256" key="1">
    <source>
        <dbReference type="ARBA" id="ARBA00000085"/>
    </source>
</evidence>
<dbReference type="AlphaFoldDB" id="A0AB73BGG5"/>
<comment type="catalytic activity">
    <reaction evidence="1">
        <text>ATP + protein L-histidine = ADP + protein N-phospho-L-histidine.</text>
        <dbReference type="EC" id="2.7.13.3"/>
    </reaction>
</comment>
<name>A0AB73BGG5_9GAMM</name>
<protein>
    <recommendedName>
        <fullName evidence="3">histidine kinase</fullName>
        <ecNumber evidence="3">2.7.13.3</ecNumber>
    </recommendedName>
</protein>
<dbReference type="PROSITE" id="PS50109">
    <property type="entry name" value="HIS_KIN"/>
    <property type="match status" value="1"/>
</dbReference>
<keyword evidence="7" id="KW-0547">Nucleotide-binding</keyword>
<keyword evidence="10" id="KW-1133">Transmembrane helix</keyword>
<dbReference type="Pfam" id="PF00512">
    <property type="entry name" value="HisKA"/>
    <property type="match status" value="1"/>
</dbReference>
<dbReference type="InterPro" id="IPR003594">
    <property type="entry name" value="HATPase_dom"/>
</dbReference>
<dbReference type="RefSeq" id="WP_149614279.1">
    <property type="nucleotide sequence ID" value="NZ_SEUK01000049.1"/>
</dbReference>
<keyword evidence="10" id="KW-0472">Membrane</keyword>
<evidence type="ECO:0000259" key="11">
    <source>
        <dbReference type="PROSITE" id="PS50109"/>
    </source>
</evidence>